<dbReference type="Gene3D" id="2.60.120.200">
    <property type="match status" value="1"/>
</dbReference>
<sequence>MILYNCLLLFATLIVFSVALWHVDECLQGRHDCHVSATCQNTFGSFTCICPSDKVSDGKACHGFPFHWTFNGSDRLLTLKGAARFTEQDGRTVLYLDGTPGTFAETPALPIQQTNLSITVWIKRSPSPTSRQMIYGDWSSPHQFRFDVMTDARLCVDVRRDSSVVTGLLNFCTPFSATVPVNVWSHVAFTWSRVQHTGSLYINGDHLESKIANIAVETKVDLKNSGHTVYDIGLKRDSGETTDAFLSDLMVFDRVLSNDEIEKELFMNHPLHSLT</sequence>
<keyword evidence="9" id="KW-1185">Reference proteome</keyword>
<feature type="signal peptide" evidence="6">
    <location>
        <begin position="1"/>
        <end position="21"/>
    </location>
</feature>
<comment type="caution">
    <text evidence="5">Lacks conserved residue(s) required for the propagation of feature annotation.</text>
</comment>
<reference evidence="8 9" key="1">
    <citation type="submission" date="2022-05" db="EMBL/GenBank/DDBJ databases">
        <authorList>
            <consortium name="Genoscope - CEA"/>
            <person name="William W."/>
        </authorList>
    </citation>
    <scope>NUCLEOTIDE SEQUENCE [LARGE SCALE GENOMIC DNA]</scope>
</reference>
<dbReference type="InterPro" id="IPR049883">
    <property type="entry name" value="NOTCH1_EGF-like"/>
</dbReference>
<dbReference type="SUPFAM" id="SSF49899">
    <property type="entry name" value="Concanavalin A-like lectins/glucanases"/>
    <property type="match status" value="1"/>
</dbReference>
<dbReference type="SMART" id="SM00179">
    <property type="entry name" value="EGF_CA"/>
    <property type="match status" value="1"/>
</dbReference>
<evidence type="ECO:0000256" key="2">
    <source>
        <dbReference type="ARBA" id="ARBA00022729"/>
    </source>
</evidence>
<keyword evidence="2 6" id="KW-0732">Signal</keyword>
<keyword evidence="1 5" id="KW-0245">EGF-like domain</keyword>
<evidence type="ECO:0000256" key="6">
    <source>
        <dbReference type="SAM" id="SignalP"/>
    </source>
</evidence>
<organism evidence="8 9">
    <name type="scientific">Pocillopora meandrina</name>
    <dbReference type="NCBI Taxonomy" id="46732"/>
    <lineage>
        <taxon>Eukaryota</taxon>
        <taxon>Metazoa</taxon>
        <taxon>Cnidaria</taxon>
        <taxon>Anthozoa</taxon>
        <taxon>Hexacorallia</taxon>
        <taxon>Scleractinia</taxon>
        <taxon>Astrocoeniina</taxon>
        <taxon>Pocilloporidae</taxon>
        <taxon>Pocillopora</taxon>
    </lineage>
</organism>
<evidence type="ECO:0000313" key="9">
    <source>
        <dbReference type="Proteomes" id="UP001159428"/>
    </source>
</evidence>
<feature type="domain" description="EGF-like" evidence="7">
    <location>
        <begin position="22"/>
        <end position="62"/>
    </location>
</feature>
<keyword evidence="3" id="KW-0677">Repeat</keyword>
<dbReference type="InterPro" id="IPR013320">
    <property type="entry name" value="ConA-like_dom_sf"/>
</dbReference>
<dbReference type="InterPro" id="IPR001881">
    <property type="entry name" value="EGF-like_Ca-bd_dom"/>
</dbReference>
<dbReference type="GO" id="GO:0005509">
    <property type="term" value="F:calcium ion binding"/>
    <property type="evidence" value="ECO:0007669"/>
    <property type="project" value="InterPro"/>
</dbReference>
<feature type="chain" id="PRO_5043505091" description="EGF-like domain-containing protein" evidence="6">
    <location>
        <begin position="22"/>
        <end position="275"/>
    </location>
</feature>
<proteinExistence type="predicted"/>
<dbReference type="InterPro" id="IPR000742">
    <property type="entry name" value="EGF"/>
</dbReference>
<dbReference type="FunFam" id="2.10.25.10:FF:000038">
    <property type="entry name" value="Fibrillin 2"/>
    <property type="match status" value="1"/>
</dbReference>
<dbReference type="AlphaFoldDB" id="A0AAU9VRH1"/>
<evidence type="ECO:0000256" key="4">
    <source>
        <dbReference type="ARBA" id="ARBA00023157"/>
    </source>
</evidence>
<name>A0AAU9VRH1_9CNID</name>
<dbReference type="Proteomes" id="UP001159428">
    <property type="component" value="Unassembled WGS sequence"/>
</dbReference>
<evidence type="ECO:0000313" key="8">
    <source>
        <dbReference type="EMBL" id="CAH3032891.1"/>
    </source>
</evidence>
<dbReference type="PROSITE" id="PS50026">
    <property type="entry name" value="EGF_3"/>
    <property type="match status" value="1"/>
</dbReference>
<protein>
    <recommendedName>
        <fullName evidence="7">EGF-like domain-containing protein</fullName>
    </recommendedName>
</protein>
<keyword evidence="4" id="KW-1015">Disulfide bond</keyword>
<gene>
    <name evidence="8" type="ORF">PMEA_00010927</name>
</gene>
<dbReference type="SUPFAM" id="SSF57196">
    <property type="entry name" value="EGF/Laminin"/>
    <property type="match status" value="1"/>
</dbReference>
<evidence type="ECO:0000256" key="5">
    <source>
        <dbReference type="PROSITE-ProRule" id="PRU00076"/>
    </source>
</evidence>
<evidence type="ECO:0000256" key="3">
    <source>
        <dbReference type="ARBA" id="ARBA00022737"/>
    </source>
</evidence>
<evidence type="ECO:0000256" key="1">
    <source>
        <dbReference type="ARBA" id="ARBA00022536"/>
    </source>
</evidence>
<dbReference type="PROSITE" id="PS00010">
    <property type="entry name" value="ASX_HYDROXYL"/>
    <property type="match status" value="1"/>
</dbReference>
<accession>A0AAU9VRH1</accession>
<evidence type="ECO:0000259" key="7">
    <source>
        <dbReference type="PROSITE" id="PS50026"/>
    </source>
</evidence>
<dbReference type="CDD" id="cd00054">
    <property type="entry name" value="EGF_CA"/>
    <property type="match status" value="1"/>
</dbReference>
<dbReference type="Gene3D" id="2.10.25.10">
    <property type="entry name" value="Laminin"/>
    <property type="match status" value="1"/>
</dbReference>
<dbReference type="InterPro" id="IPR000152">
    <property type="entry name" value="EGF-type_Asp/Asn_hydroxyl_site"/>
</dbReference>
<dbReference type="Pfam" id="PF07645">
    <property type="entry name" value="EGF_CA"/>
    <property type="match status" value="1"/>
</dbReference>
<comment type="caution">
    <text evidence="8">The sequence shown here is derived from an EMBL/GenBank/DDBJ whole genome shotgun (WGS) entry which is preliminary data.</text>
</comment>
<dbReference type="EMBL" id="CALNXJ010000002">
    <property type="protein sequence ID" value="CAH3032891.1"/>
    <property type="molecule type" value="Genomic_DNA"/>
</dbReference>
<dbReference type="Pfam" id="PF13385">
    <property type="entry name" value="Laminin_G_3"/>
    <property type="match status" value="1"/>
</dbReference>